<dbReference type="InterPro" id="IPR001932">
    <property type="entry name" value="PPM-type_phosphatase-like_dom"/>
</dbReference>
<dbReference type="InterPro" id="IPR000222">
    <property type="entry name" value="PP2C_BS"/>
</dbReference>
<dbReference type="OrthoDB" id="10264738at2759"/>
<evidence type="ECO:0000256" key="3">
    <source>
        <dbReference type="ARBA" id="ARBA00022912"/>
    </source>
</evidence>
<name>A0A8J6C272_DIALT</name>
<evidence type="ECO:0000256" key="5">
    <source>
        <dbReference type="SAM" id="MobiDB-lite"/>
    </source>
</evidence>
<dbReference type="SUPFAM" id="SSF81606">
    <property type="entry name" value="PP2C-like"/>
    <property type="match status" value="1"/>
</dbReference>
<sequence>MKVSADARLDHEEAVRYSFARQTYVLKGEDASCTCDLKLADGTTMRLYGVFDGHGGARAAQFAAENLPRLIHAHFTAARVGSRAERLRGACKAAFIECDKLFAAGSSFGDGTTASVVILDADELTSANVGDSTMMLFLPGGEAVILGMDHRVERRTEEEHQRVMAAGATIGRIKGVSGMPVGPLRLYPGGLTVTRSIGDSDSTSACIAEPAVATRTVPPTGFTVVLATDGVWDFIEMAHVKRLAIASRAPKCGPSWLSRAIMRTVNGKNLQIDDATVLCVHATDPAATAAAAAAVAAAAAAKPRGFRLSSRLFQPFQRAGGAKSSQKHVTPMHSSESESESSANPRRHTDKASATTSDDSSASPTRAGGLPRFWSPTPRGVAASASGVRTV</sequence>
<comment type="similarity">
    <text evidence="4">Belongs to the PP2C family.</text>
</comment>
<dbReference type="SMART" id="SM00332">
    <property type="entry name" value="PP2Cc"/>
    <property type="match status" value="1"/>
</dbReference>
<dbReference type="Gene3D" id="3.60.40.10">
    <property type="entry name" value="PPM-type phosphatase domain"/>
    <property type="match status" value="1"/>
</dbReference>
<dbReference type="PROSITE" id="PS51746">
    <property type="entry name" value="PPM_2"/>
    <property type="match status" value="1"/>
</dbReference>
<dbReference type="PANTHER" id="PTHR47992">
    <property type="entry name" value="PROTEIN PHOSPHATASE"/>
    <property type="match status" value="1"/>
</dbReference>
<dbReference type="Proteomes" id="UP000751190">
    <property type="component" value="Unassembled WGS sequence"/>
</dbReference>
<keyword evidence="2 4" id="KW-0378">Hydrolase</keyword>
<dbReference type="CDD" id="cd00143">
    <property type="entry name" value="PP2Cc"/>
    <property type="match status" value="1"/>
</dbReference>
<keyword evidence="1" id="KW-0479">Metal-binding</keyword>
<protein>
    <recommendedName>
        <fullName evidence="6">PPM-type phosphatase domain-containing protein</fullName>
    </recommendedName>
</protein>
<keyword evidence="3 4" id="KW-0904">Protein phosphatase</keyword>
<evidence type="ECO:0000256" key="1">
    <source>
        <dbReference type="ARBA" id="ARBA00022723"/>
    </source>
</evidence>
<dbReference type="EMBL" id="JAGTXO010000056">
    <property type="protein sequence ID" value="KAG8458184.1"/>
    <property type="molecule type" value="Genomic_DNA"/>
</dbReference>
<proteinExistence type="inferred from homology"/>
<dbReference type="PROSITE" id="PS01032">
    <property type="entry name" value="PPM_1"/>
    <property type="match status" value="1"/>
</dbReference>
<evidence type="ECO:0000313" key="8">
    <source>
        <dbReference type="Proteomes" id="UP000751190"/>
    </source>
</evidence>
<keyword evidence="8" id="KW-1185">Reference proteome</keyword>
<gene>
    <name evidence="7" type="ORF">KFE25_011715</name>
</gene>
<dbReference type="GO" id="GO:0004722">
    <property type="term" value="F:protein serine/threonine phosphatase activity"/>
    <property type="evidence" value="ECO:0007669"/>
    <property type="project" value="InterPro"/>
</dbReference>
<feature type="region of interest" description="Disordered" evidence="5">
    <location>
        <begin position="317"/>
        <end position="391"/>
    </location>
</feature>
<organism evidence="7 8">
    <name type="scientific">Diacronema lutheri</name>
    <name type="common">Unicellular marine alga</name>
    <name type="synonym">Monochrysis lutheri</name>
    <dbReference type="NCBI Taxonomy" id="2081491"/>
    <lineage>
        <taxon>Eukaryota</taxon>
        <taxon>Haptista</taxon>
        <taxon>Haptophyta</taxon>
        <taxon>Pavlovophyceae</taxon>
        <taxon>Pavlovales</taxon>
        <taxon>Pavlovaceae</taxon>
        <taxon>Diacronema</taxon>
    </lineage>
</organism>
<evidence type="ECO:0000259" key="6">
    <source>
        <dbReference type="PROSITE" id="PS51746"/>
    </source>
</evidence>
<dbReference type="InterPro" id="IPR015655">
    <property type="entry name" value="PP2C"/>
</dbReference>
<dbReference type="GO" id="GO:0046872">
    <property type="term" value="F:metal ion binding"/>
    <property type="evidence" value="ECO:0007669"/>
    <property type="project" value="UniProtKB-KW"/>
</dbReference>
<feature type="domain" description="PPM-type phosphatase" evidence="6">
    <location>
        <begin position="31"/>
        <end position="282"/>
    </location>
</feature>
<dbReference type="InterPro" id="IPR036457">
    <property type="entry name" value="PPM-type-like_dom_sf"/>
</dbReference>
<dbReference type="AlphaFoldDB" id="A0A8J6C272"/>
<evidence type="ECO:0000256" key="4">
    <source>
        <dbReference type="RuleBase" id="RU003465"/>
    </source>
</evidence>
<reference evidence="7" key="1">
    <citation type="submission" date="2021-05" db="EMBL/GenBank/DDBJ databases">
        <title>The genome of the haptophyte Pavlova lutheri (Diacronema luteri, Pavlovales) - a model for lipid biosynthesis in eukaryotic algae.</title>
        <authorList>
            <person name="Hulatt C.J."/>
            <person name="Posewitz M.C."/>
        </authorList>
    </citation>
    <scope>NUCLEOTIDE SEQUENCE</scope>
    <source>
        <strain evidence="7">NIVA-4/92</strain>
    </source>
</reference>
<accession>A0A8J6C272</accession>
<dbReference type="SMART" id="SM00331">
    <property type="entry name" value="PP2C_SIG"/>
    <property type="match status" value="1"/>
</dbReference>
<dbReference type="Pfam" id="PF00481">
    <property type="entry name" value="PP2C"/>
    <property type="match status" value="1"/>
</dbReference>
<evidence type="ECO:0000313" key="7">
    <source>
        <dbReference type="EMBL" id="KAG8458184.1"/>
    </source>
</evidence>
<evidence type="ECO:0000256" key="2">
    <source>
        <dbReference type="ARBA" id="ARBA00022801"/>
    </source>
</evidence>
<feature type="compositionally biased region" description="Low complexity" evidence="5">
    <location>
        <begin position="352"/>
        <end position="363"/>
    </location>
</feature>
<comment type="caution">
    <text evidence="7">The sequence shown here is derived from an EMBL/GenBank/DDBJ whole genome shotgun (WGS) entry which is preliminary data.</text>
</comment>